<dbReference type="Gene3D" id="2.130.10.30">
    <property type="entry name" value="Regulator of chromosome condensation 1/beta-lactamase-inhibitor protein II"/>
    <property type="match status" value="1"/>
</dbReference>
<dbReference type="InterPro" id="IPR000408">
    <property type="entry name" value="Reg_chr_condens"/>
</dbReference>
<protein>
    <submittedName>
        <fullName evidence="2">Uncharacterized protein</fullName>
    </submittedName>
</protein>
<dbReference type="Pfam" id="PF00415">
    <property type="entry name" value="RCC1"/>
    <property type="match status" value="1"/>
</dbReference>
<dbReference type="EMBL" id="JAKJXO020000004">
    <property type="protein sequence ID" value="KAL1606783.1"/>
    <property type="molecule type" value="Genomic_DNA"/>
</dbReference>
<dbReference type="InterPro" id="IPR051210">
    <property type="entry name" value="Ub_ligase/GEF_domain"/>
</dbReference>
<dbReference type="Proteomes" id="UP001521785">
    <property type="component" value="Unassembled WGS sequence"/>
</dbReference>
<dbReference type="PANTHER" id="PTHR22870">
    <property type="entry name" value="REGULATOR OF CHROMOSOME CONDENSATION"/>
    <property type="match status" value="1"/>
</dbReference>
<proteinExistence type="predicted"/>
<evidence type="ECO:0000256" key="1">
    <source>
        <dbReference type="ARBA" id="ARBA00022737"/>
    </source>
</evidence>
<dbReference type="InterPro" id="IPR009091">
    <property type="entry name" value="RCC1/BLIP-II"/>
</dbReference>
<gene>
    <name evidence="2" type="ORF">SLS60_004190</name>
</gene>
<name>A0ABR3RR81_9PLEO</name>
<comment type="caution">
    <text evidence="2">The sequence shown here is derived from an EMBL/GenBank/DDBJ whole genome shotgun (WGS) entry which is preliminary data.</text>
</comment>
<keyword evidence="3" id="KW-1185">Reference proteome</keyword>
<dbReference type="SUPFAM" id="SSF50985">
    <property type="entry name" value="RCC1/BLIP-II"/>
    <property type="match status" value="1"/>
</dbReference>
<evidence type="ECO:0000313" key="3">
    <source>
        <dbReference type="Proteomes" id="UP001521785"/>
    </source>
</evidence>
<sequence length="340" mass="36392">MIKVDSAYYYYGTSLLPAQISTITSLITSLAQDPIFFGRRDTSGVLGFISPVSSSITIFNTPEEVTEGADPTSTTSFVSTPWTIRDIHFTASDAIYAHLEPQGTDTKTSTIFKLPSLQHLQDFLGAPSQGKDNLPDETTCTTFTTTHSTTNTATLTTLSPKGQVRTLATDHRFTRAAGRDSDHSISTAQPVPFLEETAIMKVAAGGLYTAALAGDGELYLWGQAAAGSPGELRCLAKEDEDDDKYVRTVDVGEGVKVVDVAVGAAYVLVAVESEEKREVWSAGDNQYGALGLGAAIGGREFVEMFVPVKALEGKRIKQMICAGMSSFVVVEAEETDGHEH</sequence>
<dbReference type="PANTHER" id="PTHR22870:SF408">
    <property type="entry name" value="OS09G0560450 PROTEIN"/>
    <property type="match status" value="1"/>
</dbReference>
<reference evidence="2 3" key="1">
    <citation type="submission" date="2024-02" db="EMBL/GenBank/DDBJ databases">
        <title>De novo assembly and annotation of 12 fungi associated with fruit tree decline syndrome in Ontario, Canada.</title>
        <authorList>
            <person name="Sulman M."/>
            <person name="Ellouze W."/>
            <person name="Ilyukhin E."/>
        </authorList>
    </citation>
    <scope>NUCLEOTIDE SEQUENCE [LARGE SCALE GENOMIC DNA]</scope>
    <source>
        <strain evidence="2 3">M42-189</strain>
    </source>
</reference>
<accession>A0ABR3RR81</accession>
<organism evidence="2 3">
    <name type="scientific">Paraconiothyrium brasiliense</name>
    <dbReference type="NCBI Taxonomy" id="300254"/>
    <lineage>
        <taxon>Eukaryota</taxon>
        <taxon>Fungi</taxon>
        <taxon>Dikarya</taxon>
        <taxon>Ascomycota</taxon>
        <taxon>Pezizomycotina</taxon>
        <taxon>Dothideomycetes</taxon>
        <taxon>Pleosporomycetidae</taxon>
        <taxon>Pleosporales</taxon>
        <taxon>Massarineae</taxon>
        <taxon>Didymosphaeriaceae</taxon>
        <taxon>Paraconiothyrium</taxon>
    </lineage>
</organism>
<keyword evidence="1" id="KW-0677">Repeat</keyword>
<evidence type="ECO:0000313" key="2">
    <source>
        <dbReference type="EMBL" id="KAL1606783.1"/>
    </source>
</evidence>